<proteinExistence type="predicted"/>
<sequence>MGFEKMEETLRVREDKMALKYFRIVKEGNVDVYFRKGKRYTGMVEMTTKDDVVTGTEKIVDGYKEGEWKFFYPNGKYLGLNVFFEGEKNGKIEKYYENGQLEFEGQYKNDRKIGEWKWFDESGNIIDTQTYDGTQIEKSDSVVVKKSGSGFLNILEIILRIIRVFR</sequence>
<protein>
    <submittedName>
        <fullName evidence="1">MORN repeat protein</fullName>
    </submittedName>
</protein>
<dbReference type="Proteomes" id="UP000321892">
    <property type="component" value="Chromosome"/>
</dbReference>
<evidence type="ECO:0000313" key="2">
    <source>
        <dbReference type="Proteomes" id="UP000321892"/>
    </source>
</evidence>
<dbReference type="AlphaFoldDB" id="A0A510JGB0"/>
<dbReference type="SUPFAM" id="SSF82185">
    <property type="entry name" value="Histone H3 K4-specific methyltransferase SET7/9 N-terminal domain"/>
    <property type="match status" value="1"/>
</dbReference>
<dbReference type="Gene3D" id="3.90.930.1">
    <property type="match status" value="1"/>
</dbReference>
<accession>A0A510JGB0</accession>
<dbReference type="KEGG" id="lhf:JCM16775_1026"/>
<reference evidence="1 2" key="1">
    <citation type="submission" date="2019-07" db="EMBL/GenBank/DDBJ databases">
        <title>Complete Genome Sequence of Leptotrichia hofstadii Strain JCM16775.</title>
        <authorList>
            <person name="Watanabe S."/>
            <person name="Cui L."/>
        </authorList>
    </citation>
    <scope>NUCLEOTIDE SEQUENCE [LARGE SCALE GENOMIC DNA]</scope>
    <source>
        <strain evidence="1 2">JCM16775</strain>
    </source>
</reference>
<organism evidence="1 2">
    <name type="scientific">Leptotrichia hofstadii</name>
    <dbReference type="NCBI Taxonomy" id="157688"/>
    <lineage>
        <taxon>Bacteria</taxon>
        <taxon>Fusobacteriati</taxon>
        <taxon>Fusobacteriota</taxon>
        <taxon>Fusobacteriia</taxon>
        <taxon>Fusobacteriales</taxon>
        <taxon>Leptotrichiaceae</taxon>
        <taxon>Leptotrichia</taxon>
    </lineage>
</organism>
<dbReference type="RefSeq" id="WP_051254500.1">
    <property type="nucleotide sequence ID" value="NZ_AP019823.1"/>
</dbReference>
<evidence type="ECO:0000313" key="1">
    <source>
        <dbReference type="EMBL" id="BBM38318.1"/>
    </source>
</evidence>
<dbReference type="Pfam" id="PF07661">
    <property type="entry name" value="MORN_2"/>
    <property type="match status" value="3"/>
</dbReference>
<dbReference type="EMBL" id="AP019823">
    <property type="protein sequence ID" value="BBM38318.1"/>
    <property type="molecule type" value="Genomic_DNA"/>
</dbReference>
<keyword evidence="2" id="KW-1185">Reference proteome</keyword>
<dbReference type="OrthoDB" id="78369at2"/>
<name>A0A510JGB0_9FUSO</name>
<dbReference type="InterPro" id="IPR011652">
    <property type="entry name" value="MORN_2"/>
</dbReference>
<gene>
    <name evidence="1" type="ORF">JCM16775_1026</name>
</gene>